<dbReference type="InterPro" id="IPR029056">
    <property type="entry name" value="Ribokinase-like"/>
</dbReference>
<dbReference type="GO" id="GO:0006796">
    <property type="term" value="P:phosphate-containing compound metabolic process"/>
    <property type="evidence" value="ECO:0007669"/>
    <property type="project" value="UniProtKB-ARBA"/>
</dbReference>
<protein>
    <recommendedName>
        <fullName evidence="5">Carbohydrate kinase PfkB domain-containing protein</fullName>
    </recommendedName>
</protein>
<sequence length="506" mass="53296">MPATALAPRQTTPCTRLSPQPAPEHLSPIQGRQLGQPPSARLMGGSWPSSARALPMSKHLRRGGQRLPRHGRLPTPTRPGRPPPSAPASPALRALAPAGPGCPAGGSKSELRCDAQPPGATCRVMRHPLPRTTSCKKPTMQPATAMTRRPPLALPSQRWRVRRTGLRHNGFSPAVTRRPATSPSHPMTPHAVVIANFVQACCWQLDRAPQAGETRRAYGFHSEAGGKGLNVAIALQRLGARVTPILAHGRDAAGDQLRALLQAEGLPLDHVHALPHPSGWGAGFIEPDGQCRIAVFPGANDHLSAAHVGQAAHAIAQATVVYGQFEVALDAVVEALRLARQAGVLTVLNPSPWQAVPATLREVVHTYLVNESEAEQLLDQPWPARDTADWPATLAHHLQASVQAFWQRHPGAQALVVTLGEHGCLAWTRGQAHALVAPGLPAAPGGDAVGCGDAFAAGFCWARAQGADLPAALALGNQCGAHLASHVGVLQALPDQAWLSRVMPPG</sequence>
<dbReference type="InterPro" id="IPR002173">
    <property type="entry name" value="Carboh/pur_kinase_PfkB_CS"/>
</dbReference>
<name>A0A1Y0EKJ1_9BURK</name>
<feature type="compositionally biased region" description="Basic residues" evidence="4">
    <location>
        <begin position="58"/>
        <end position="72"/>
    </location>
</feature>
<evidence type="ECO:0000256" key="2">
    <source>
        <dbReference type="ARBA" id="ARBA00022679"/>
    </source>
</evidence>
<feature type="compositionally biased region" description="Polar residues" evidence="4">
    <location>
        <begin position="131"/>
        <end position="144"/>
    </location>
</feature>
<reference evidence="6 7" key="1">
    <citation type="submission" date="2017-05" db="EMBL/GenBank/DDBJ databases">
        <authorList>
            <person name="Song R."/>
            <person name="Chenine A.L."/>
            <person name="Ruprecht R.M."/>
        </authorList>
    </citation>
    <scope>NUCLEOTIDE SEQUENCE [LARGE SCALE GENOMIC DNA]</scope>
    <source>
        <strain evidence="6 7">DSM 26136</strain>
    </source>
</reference>
<proteinExistence type="inferred from homology"/>
<keyword evidence="7" id="KW-1185">Reference proteome</keyword>
<feature type="domain" description="Carbohydrate kinase PfkB" evidence="5">
    <location>
        <begin position="207"/>
        <end position="494"/>
    </location>
</feature>
<dbReference type="PROSITE" id="PS00583">
    <property type="entry name" value="PFKB_KINASES_1"/>
    <property type="match status" value="1"/>
</dbReference>
<dbReference type="Gene3D" id="3.40.1190.20">
    <property type="match status" value="1"/>
</dbReference>
<dbReference type="PANTHER" id="PTHR10584">
    <property type="entry name" value="SUGAR KINASE"/>
    <property type="match status" value="1"/>
</dbReference>
<accession>A0A1Y0EKJ1</accession>
<keyword evidence="3" id="KW-0418">Kinase</keyword>
<evidence type="ECO:0000256" key="4">
    <source>
        <dbReference type="SAM" id="MobiDB-lite"/>
    </source>
</evidence>
<dbReference type="InterPro" id="IPR011611">
    <property type="entry name" value="PfkB_dom"/>
</dbReference>
<gene>
    <name evidence="6" type="ORF">CCO03_04950</name>
</gene>
<dbReference type="InterPro" id="IPR002139">
    <property type="entry name" value="Ribo/fructo_kinase"/>
</dbReference>
<keyword evidence="2" id="KW-0808">Transferase</keyword>
<evidence type="ECO:0000256" key="1">
    <source>
        <dbReference type="ARBA" id="ARBA00010688"/>
    </source>
</evidence>
<evidence type="ECO:0000313" key="6">
    <source>
        <dbReference type="EMBL" id="ARU04107.1"/>
    </source>
</evidence>
<feature type="compositionally biased region" description="Polar residues" evidence="4">
    <location>
        <begin position="9"/>
        <end position="18"/>
    </location>
</feature>
<evidence type="ECO:0000313" key="7">
    <source>
        <dbReference type="Proteomes" id="UP000196138"/>
    </source>
</evidence>
<dbReference type="GO" id="GO:0016301">
    <property type="term" value="F:kinase activity"/>
    <property type="evidence" value="ECO:0007669"/>
    <property type="project" value="UniProtKB-KW"/>
</dbReference>
<feature type="compositionally biased region" description="Pro residues" evidence="4">
    <location>
        <begin position="76"/>
        <end position="87"/>
    </location>
</feature>
<organism evidence="6 7">
    <name type="scientific">Comamonas serinivorans</name>
    <dbReference type="NCBI Taxonomy" id="1082851"/>
    <lineage>
        <taxon>Bacteria</taxon>
        <taxon>Pseudomonadati</taxon>
        <taxon>Pseudomonadota</taxon>
        <taxon>Betaproteobacteria</taxon>
        <taxon>Burkholderiales</taxon>
        <taxon>Comamonadaceae</taxon>
        <taxon>Comamonas</taxon>
    </lineage>
</organism>
<feature type="region of interest" description="Disordered" evidence="4">
    <location>
        <begin position="1"/>
        <end position="145"/>
    </location>
</feature>
<comment type="similarity">
    <text evidence="1">Belongs to the carbohydrate kinase PfkB family.</text>
</comment>
<dbReference type="Pfam" id="PF00294">
    <property type="entry name" value="PfkB"/>
    <property type="match status" value="1"/>
</dbReference>
<evidence type="ECO:0000256" key="3">
    <source>
        <dbReference type="ARBA" id="ARBA00022777"/>
    </source>
</evidence>
<feature type="compositionally biased region" description="Low complexity" evidence="4">
    <location>
        <begin position="88"/>
        <end position="101"/>
    </location>
</feature>
<dbReference type="EMBL" id="CP021455">
    <property type="protein sequence ID" value="ARU04107.1"/>
    <property type="molecule type" value="Genomic_DNA"/>
</dbReference>
<dbReference type="KEGG" id="cser:CCO03_04950"/>
<dbReference type="PRINTS" id="PR00990">
    <property type="entry name" value="RIBOKINASE"/>
</dbReference>
<dbReference type="PANTHER" id="PTHR10584:SF166">
    <property type="entry name" value="RIBOKINASE"/>
    <property type="match status" value="1"/>
</dbReference>
<dbReference type="AlphaFoldDB" id="A0A1Y0EKJ1"/>
<dbReference type="SUPFAM" id="SSF53613">
    <property type="entry name" value="Ribokinase-like"/>
    <property type="match status" value="1"/>
</dbReference>
<evidence type="ECO:0000259" key="5">
    <source>
        <dbReference type="Pfam" id="PF00294"/>
    </source>
</evidence>
<dbReference type="Proteomes" id="UP000196138">
    <property type="component" value="Chromosome"/>
</dbReference>